<comment type="subcellular location">
    <subcellularLocation>
        <location evidence="1">Membrane</location>
        <topology evidence="1">Single-pass membrane protein</topology>
    </subcellularLocation>
</comment>
<reference evidence="8" key="1">
    <citation type="submission" date="2015-10" db="EMBL/GenBank/DDBJ databases">
        <title>EvidentialGene: Evidence-directed Construction of Complete mRNA Transcriptomes without Genomes.</title>
        <authorList>
            <person name="Gilbert D.G."/>
        </authorList>
    </citation>
    <scope>NUCLEOTIDE SEQUENCE</scope>
</reference>
<keyword evidence="2" id="KW-0812">Transmembrane</keyword>
<dbReference type="SMART" id="SM01328">
    <property type="entry name" value="zf-3CxxC"/>
    <property type="match status" value="1"/>
</dbReference>
<evidence type="ECO:0000256" key="1">
    <source>
        <dbReference type="ARBA" id="ARBA00004167"/>
    </source>
</evidence>
<dbReference type="PANTHER" id="PTHR14402:SF10">
    <property type="entry name" value="3CXXC-TYPE DOMAIN-CONTAINING PROTEIN"/>
    <property type="match status" value="1"/>
</dbReference>
<protein>
    <submittedName>
        <fullName evidence="8">Uncharacterized protein</fullName>
    </submittedName>
</protein>
<evidence type="ECO:0000256" key="5">
    <source>
        <dbReference type="ARBA" id="ARBA00022833"/>
    </source>
</evidence>
<dbReference type="Pfam" id="PF13695">
    <property type="entry name" value="Zn_ribbon_3CxxC"/>
    <property type="match status" value="1"/>
</dbReference>
<proteinExistence type="predicted"/>
<evidence type="ECO:0000256" key="2">
    <source>
        <dbReference type="ARBA" id="ARBA00022692"/>
    </source>
</evidence>
<dbReference type="InterPro" id="IPR027377">
    <property type="entry name" value="ZAR1/RTP1-5-like_Znf-3CxxC"/>
</dbReference>
<name>A0A0P5MI31_9CRUS</name>
<dbReference type="GO" id="GO:0051205">
    <property type="term" value="P:protein insertion into membrane"/>
    <property type="evidence" value="ECO:0007669"/>
    <property type="project" value="TreeGrafter"/>
</dbReference>
<accession>A0A0P5MI31</accession>
<dbReference type="OrthoDB" id="6338166at2759"/>
<evidence type="ECO:0000256" key="6">
    <source>
        <dbReference type="ARBA" id="ARBA00022989"/>
    </source>
</evidence>
<dbReference type="GO" id="GO:0016020">
    <property type="term" value="C:membrane"/>
    <property type="evidence" value="ECO:0007669"/>
    <property type="project" value="UniProtKB-SubCell"/>
</dbReference>
<dbReference type="AlphaFoldDB" id="A0A0P5MI31"/>
<evidence type="ECO:0000313" key="8">
    <source>
        <dbReference type="EMBL" id="JAN35929.1"/>
    </source>
</evidence>
<keyword evidence="7" id="KW-0472">Membrane</keyword>
<sequence>MDVESGVIAFINVQINYGVTQGQVPKATIHKSLSDWTATGVLSSASLRWKELYRMLKSDQPKIGRSKRAKGLGRWNEDKDKMLKKWNKIFKDQFKNFPDVWMLTVSKECPHSNEWENSLEERLSMACKCKDCGHVWVTDTGVVCFFYSFVNSAGSGNEENVIVWVKPELCPNKASCGSLKIPLIDVYQDEVEAVVSYLRMQIGWLFYGCQYTENDEISIENRRKLRGERLKKGGQNKALGNKECGILETAAVEENVASWDQSPPVKLDVHVKPRNLKPNKLPAKQPIEIKRSTKLKNRWDKTPEKIKAEWELTFHSKFDRFTNKNPSDKWIMSLEKVTKNHPLRREKRWEHFLGEKVEAGFMCPKCRYVWESKRGWVSFWIWQNPRNSEGIRIGEVAVHVLGQKCLNCPGTTNDKEYHTGDLQPEEIDVVLDFLYMEIDHFFYNNYSYTGQDEVAIEERRMKTPVNYFGRAEHKKELCQPCQQKVCKKKVSAAYPGPVVSTPGHVF</sequence>
<dbReference type="EMBL" id="GDIQ01058808">
    <property type="protein sequence ID" value="JAN35929.1"/>
    <property type="molecule type" value="Transcribed_RNA"/>
</dbReference>
<keyword evidence="3" id="KW-0479">Metal-binding</keyword>
<dbReference type="InterPro" id="IPR026096">
    <property type="entry name" value="R-trans_p"/>
</dbReference>
<dbReference type="GO" id="GO:0031849">
    <property type="term" value="F:olfactory receptor binding"/>
    <property type="evidence" value="ECO:0007669"/>
    <property type="project" value="TreeGrafter"/>
</dbReference>
<keyword evidence="4" id="KW-0863">Zinc-finger</keyword>
<dbReference type="GO" id="GO:0008270">
    <property type="term" value="F:zinc ion binding"/>
    <property type="evidence" value="ECO:0007669"/>
    <property type="project" value="UniProtKB-KW"/>
</dbReference>
<evidence type="ECO:0000256" key="4">
    <source>
        <dbReference type="ARBA" id="ARBA00022771"/>
    </source>
</evidence>
<keyword evidence="6" id="KW-1133">Transmembrane helix</keyword>
<dbReference type="GO" id="GO:0006612">
    <property type="term" value="P:protein targeting to membrane"/>
    <property type="evidence" value="ECO:0007669"/>
    <property type="project" value="TreeGrafter"/>
</dbReference>
<keyword evidence="5" id="KW-0862">Zinc</keyword>
<evidence type="ECO:0000256" key="7">
    <source>
        <dbReference type="ARBA" id="ARBA00023136"/>
    </source>
</evidence>
<dbReference type="PANTHER" id="PTHR14402">
    <property type="entry name" value="RECEPTOR TRANSPORTING PROTEIN"/>
    <property type="match status" value="1"/>
</dbReference>
<evidence type="ECO:0000256" key="3">
    <source>
        <dbReference type="ARBA" id="ARBA00022723"/>
    </source>
</evidence>
<organism evidence="8">
    <name type="scientific">Daphnia magna</name>
    <dbReference type="NCBI Taxonomy" id="35525"/>
    <lineage>
        <taxon>Eukaryota</taxon>
        <taxon>Metazoa</taxon>
        <taxon>Ecdysozoa</taxon>
        <taxon>Arthropoda</taxon>
        <taxon>Crustacea</taxon>
        <taxon>Branchiopoda</taxon>
        <taxon>Diplostraca</taxon>
        <taxon>Cladocera</taxon>
        <taxon>Anomopoda</taxon>
        <taxon>Daphniidae</taxon>
        <taxon>Daphnia</taxon>
    </lineage>
</organism>